<sequence>MMRLRVLNIQPDIYSNILARSSPRTRLDLDLDIGEKGQKLLMCILMKLKFKGKSLRGKSDTVSRSMHWMLARGFLIVQKKPLFTLLEQYTKDSWACGRDIAYKRQARLCGDNYLRQRILKHGRMSAAATSERHDQRPEIAPERTAIACVSIGALTKRHALDVSSCVLAPFFSCASCLAGGFLDVQKKPLFTLEFILGSACLNIAVCQQQLHQRYMTKE</sequence>
<organism evidence="1 2">
    <name type="scientific">Elysia crispata</name>
    <name type="common">lettuce slug</name>
    <dbReference type="NCBI Taxonomy" id="231223"/>
    <lineage>
        <taxon>Eukaryota</taxon>
        <taxon>Metazoa</taxon>
        <taxon>Spiralia</taxon>
        <taxon>Lophotrochozoa</taxon>
        <taxon>Mollusca</taxon>
        <taxon>Gastropoda</taxon>
        <taxon>Heterobranchia</taxon>
        <taxon>Euthyneura</taxon>
        <taxon>Panpulmonata</taxon>
        <taxon>Sacoglossa</taxon>
        <taxon>Placobranchoidea</taxon>
        <taxon>Plakobranchidae</taxon>
        <taxon>Elysia</taxon>
    </lineage>
</organism>
<accession>A0AAE0XT00</accession>
<dbReference type="Proteomes" id="UP001283361">
    <property type="component" value="Unassembled WGS sequence"/>
</dbReference>
<comment type="caution">
    <text evidence="1">The sequence shown here is derived from an EMBL/GenBank/DDBJ whole genome shotgun (WGS) entry which is preliminary data.</text>
</comment>
<dbReference type="AlphaFoldDB" id="A0AAE0XT00"/>
<protein>
    <submittedName>
        <fullName evidence="1">Uncharacterized protein</fullName>
    </submittedName>
</protein>
<keyword evidence="2" id="KW-1185">Reference proteome</keyword>
<name>A0AAE0XT00_9GAST</name>
<reference evidence="1" key="1">
    <citation type="journal article" date="2023" name="G3 (Bethesda)">
        <title>A reference genome for the long-term kleptoplast-retaining sea slug Elysia crispata morphotype clarki.</title>
        <authorList>
            <person name="Eastman K.E."/>
            <person name="Pendleton A.L."/>
            <person name="Shaikh M.A."/>
            <person name="Suttiyut T."/>
            <person name="Ogas R."/>
            <person name="Tomko P."/>
            <person name="Gavelis G."/>
            <person name="Widhalm J.R."/>
            <person name="Wisecaver J.H."/>
        </authorList>
    </citation>
    <scope>NUCLEOTIDE SEQUENCE</scope>
    <source>
        <strain evidence="1">ECLA1</strain>
    </source>
</reference>
<proteinExistence type="predicted"/>
<evidence type="ECO:0000313" key="1">
    <source>
        <dbReference type="EMBL" id="KAK3707214.1"/>
    </source>
</evidence>
<gene>
    <name evidence="1" type="ORF">RRG08_043163</name>
</gene>
<evidence type="ECO:0000313" key="2">
    <source>
        <dbReference type="Proteomes" id="UP001283361"/>
    </source>
</evidence>
<dbReference type="EMBL" id="JAWDGP010007725">
    <property type="protein sequence ID" value="KAK3707214.1"/>
    <property type="molecule type" value="Genomic_DNA"/>
</dbReference>